<keyword evidence="3" id="KW-1185">Reference proteome</keyword>
<reference evidence="3" key="1">
    <citation type="journal article" date="2017" name="Cell">
        <title>Insights into land plant evolution garnered from the Marchantia polymorpha genome.</title>
        <authorList>
            <person name="Bowman J.L."/>
            <person name="Kohchi T."/>
            <person name="Yamato K.T."/>
            <person name="Jenkins J."/>
            <person name="Shu S."/>
            <person name="Ishizaki K."/>
            <person name="Yamaoka S."/>
            <person name="Nishihama R."/>
            <person name="Nakamura Y."/>
            <person name="Berger F."/>
            <person name="Adam C."/>
            <person name="Aki S.S."/>
            <person name="Althoff F."/>
            <person name="Araki T."/>
            <person name="Arteaga-Vazquez M.A."/>
            <person name="Balasubrmanian S."/>
            <person name="Barry K."/>
            <person name="Bauer D."/>
            <person name="Boehm C.R."/>
            <person name="Briginshaw L."/>
            <person name="Caballero-Perez J."/>
            <person name="Catarino B."/>
            <person name="Chen F."/>
            <person name="Chiyoda S."/>
            <person name="Chovatia M."/>
            <person name="Davies K.M."/>
            <person name="Delmans M."/>
            <person name="Demura T."/>
            <person name="Dierschke T."/>
            <person name="Dolan L."/>
            <person name="Dorantes-Acosta A.E."/>
            <person name="Eklund D.M."/>
            <person name="Florent S.N."/>
            <person name="Flores-Sandoval E."/>
            <person name="Fujiyama A."/>
            <person name="Fukuzawa H."/>
            <person name="Galik B."/>
            <person name="Grimanelli D."/>
            <person name="Grimwood J."/>
            <person name="Grossniklaus U."/>
            <person name="Hamada T."/>
            <person name="Haseloff J."/>
            <person name="Hetherington A.J."/>
            <person name="Higo A."/>
            <person name="Hirakawa Y."/>
            <person name="Hundley H.N."/>
            <person name="Ikeda Y."/>
            <person name="Inoue K."/>
            <person name="Inoue S.I."/>
            <person name="Ishida S."/>
            <person name="Jia Q."/>
            <person name="Kakita M."/>
            <person name="Kanazawa T."/>
            <person name="Kawai Y."/>
            <person name="Kawashima T."/>
            <person name="Kennedy M."/>
            <person name="Kinose K."/>
            <person name="Kinoshita T."/>
            <person name="Kohara Y."/>
            <person name="Koide E."/>
            <person name="Komatsu K."/>
            <person name="Kopischke S."/>
            <person name="Kubo M."/>
            <person name="Kyozuka J."/>
            <person name="Lagercrantz U."/>
            <person name="Lin S.S."/>
            <person name="Lindquist E."/>
            <person name="Lipzen A.M."/>
            <person name="Lu C.W."/>
            <person name="De Luna E."/>
            <person name="Martienssen R.A."/>
            <person name="Minamino N."/>
            <person name="Mizutani M."/>
            <person name="Mizutani M."/>
            <person name="Mochizuki N."/>
            <person name="Monte I."/>
            <person name="Mosher R."/>
            <person name="Nagasaki H."/>
            <person name="Nakagami H."/>
            <person name="Naramoto S."/>
            <person name="Nishitani K."/>
            <person name="Ohtani M."/>
            <person name="Okamoto T."/>
            <person name="Okumura M."/>
            <person name="Phillips J."/>
            <person name="Pollak B."/>
            <person name="Reinders A."/>
            <person name="Rovekamp M."/>
            <person name="Sano R."/>
            <person name="Sawa S."/>
            <person name="Schmid M.W."/>
            <person name="Shirakawa M."/>
            <person name="Solano R."/>
            <person name="Spunde A."/>
            <person name="Suetsugu N."/>
            <person name="Sugano S."/>
            <person name="Sugiyama A."/>
            <person name="Sun R."/>
            <person name="Suzuki Y."/>
            <person name="Takenaka M."/>
            <person name="Takezawa D."/>
            <person name="Tomogane H."/>
            <person name="Tsuzuki M."/>
            <person name="Ueda T."/>
            <person name="Umeda M."/>
            <person name="Ward J.M."/>
            <person name="Watanabe Y."/>
            <person name="Yazaki K."/>
            <person name="Yokoyama R."/>
            <person name="Yoshitake Y."/>
            <person name="Yotsui I."/>
            <person name="Zachgo S."/>
            <person name="Schmutz J."/>
        </authorList>
    </citation>
    <scope>NUCLEOTIDE SEQUENCE [LARGE SCALE GENOMIC DNA]</scope>
    <source>
        <strain evidence="3">Tak-1</strain>
    </source>
</reference>
<dbReference type="Proteomes" id="UP000244005">
    <property type="component" value="Unassembled WGS sequence"/>
</dbReference>
<dbReference type="EMBL" id="KZ772682">
    <property type="protein sequence ID" value="PTQ46787.1"/>
    <property type="molecule type" value="Genomic_DNA"/>
</dbReference>
<protein>
    <submittedName>
        <fullName evidence="2">Uncharacterized protein</fullName>
    </submittedName>
</protein>
<feature type="compositionally biased region" description="Pro residues" evidence="1">
    <location>
        <begin position="204"/>
        <end position="213"/>
    </location>
</feature>
<dbReference type="AlphaFoldDB" id="A0A2R6XL01"/>
<organism evidence="2 3">
    <name type="scientific">Marchantia polymorpha</name>
    <name type="common">Common liverwort</name>
    <name type="synonym">Marchantia aquatica</name>
    <dbReference type="NCBI Taxonomy" id="3197"/>
    <lineage>
        <taxon>Eukaryota</taxon>
        <taxon>Viridiplantae</taxon>
        <taxon>Streptophyta</taxon>
        <taxon>Embryophyta</taxon>
        <taxon>Marchantiophyta</taxon>
        <taxon>Marchantiopsida</taxon>
        <taxon>Marchantiidae</taxon>
        <taxon>Marchantiales</taxon>
        <taxon>Marchantiaceae</taxon>
        <taxon>Marchantia</taxon>
    </lineage>
</organism>
<feature type="region of interest" description="Disordered" evidence="1">
    <location>
        <begin position="56"/>
        <end position="104"/>
    </location>
</feature>
<evidence type="ECO:0000256" key="1">
    <source>
        <dbReference type="SAM" id="MobiDB-lite"/>
    </source>
</evidence>
<accession>A0A2R6XL01</accession>
<name>A0A2R6XL01_MARPO</name>
<feature type="region of interest" description="Disordered" evidence="1">
    <location>
        <begin position="196"/>
        <end position="232"/>
    </location>
</feature>
<sequence>MCDPFSPTPSALFYGMLPSSVRPSPGPPPPPPTAPRCYLEAPLSLSPVRRLGVAVLTDPPASPQPHRRVPSSISAAGGRPINCDGDRITGTAAPSPPPTNSAARVVHRRTGGRLTDQPTARKQATVFVHVRRTSVHHMEANTPFAISEANSASRRRLGLGKGNIFIARRGRGRDIVPLTANWLVTTATQVRKRGAVEDLLAPVGPLPPKPPETGPETRTPTSIRSFNKPIRR</sequence>
<evidence type="ECO:0000313" key="2">
    <source>
        <dbReference type="EMBL" id="PTQ46787.1"/>
    </source>
</evidence>
<evidence type="ECO:0000313" key="3">
    <source>
        <dbReference type="Proteomes" id="UP000244005"/>
    </source>
</evidence>
<gene>
    <name evidence="2" type="ORF">MARPO_0010s0163</name>
</gene>
<proteinExistence type="predicted"/>